<name>A0A139QKS7_STROR</name>
<gene>
    <name evidence="2" type="ORF">SORDD24_02002</name>
</gene>
<protein>
    <submittedName>
        <fullName evidence="2">Membrane protein</fullName>
    </submittedName>
</protein>
<reference evidence="2 3" key="1">
    <citation type="submission" date="2016-01" db="EMBL/GenBank/DDBJ databases">
        <title>Highly variable Streptococcus oralis are common among viridans streptococci isolated from primates.</title>
        <authorList>
            <person name="Denapaite D."/>
            <person name="Rieger M."/>
            <person name="Koendgen S."/>
            <person name="Brueckner R."/>
            <person name="Ochigava I."/>
            <person name="Kappeler P."/>
            <person name="Maetz-Rensing K."/>
            <person name="Leendertz F."/>
            <person name="Hakenbeck R."/>
        </authorList>
    </citation>
    <scope>NUCLEOTIDE SEQUENCE [LARGE SCALE GENOMIC DNA]</scope>
    <source>
        <strain evidence="2 3">DD24</strain>
    </source>
</reference>
<evidence type="ECO:0000256" key="1">
    <source>
        <dbReference type="SAM" id="Phobius"/>
    </source>
</evidence>
<feature type="transmembrane region" description="Helical" evidence="1">
    <location>
        <begin position="172"/>
        <end position="195"/>
    </location>
</feature>
<proteinExistence type="predicted"/>
<dbReference type="InterPro" id="IPR010380">
    <property type="entry name" value="DUF975"/>
</dbReference>
<dbReference type="AlphaFoldDB" id="A0A139QKS7"/>
<feature type="transmembrane region" description="Helical" evidence="1">
    <location>
        <begin position="26"/>
        <end position="46"/>
    </location>
</feature>
<feature type="transmembrane region" description="Helical" evidence="1">
    <location>
        <begin position="67"/>
        <end position="90"/>
    </location>
</feature>
<dbReference type="PATRIC" id="fig|1303.84.peg.2203"/>
<feature type="transmembrane region" description="Helical" evidence="1">
    <location>
        <begin position="126"/>
        <end position="144"/>
    </location>
</feature>
<dbReference type="PANTHER" id="PTHR40076:SF1">
    <property type="entry name" value="MEMBRANE PROTEIN"/>
    <property type="match status" value="1"/>
</dbReference>
<keyword evidence="1" id="KW-0812">Transmembrane</keyword>
<dbReference type="RefSeq" id="WP_061410171.1">
    <property type="nucleotide sequence ID" value="NZ_KQ970763.1"/>
</dbReference>
<dbReference type="OrthoDB" id="9784844at2"/>
<evidence type="ECO:0000313" key="3">
    <source>
        <dbReference type="Proteomes" id="UP000070353"/>
    </source>
</evidence>
<accession>A0A139QKS7</accession>
<feature type="transmembrane region" description="Helical" evidence="1">
    <location>
        <begin position="247"/>
        <end position="266"/>
    </location>
</feature>
<dbReference type="Pfam" id="PF06161">
    <property type="entry name" value="DUF975"/>
    <property type="match status" value="1"/>
</dbReference>
<comment type="caution">
    <text evidence="2">The sequence shown here is derived from an EMBL/GenBank/DDBJ whole genome shotgun (WGS) entry which is preliminary data.</text>
</comment>
<dbReference type="PANTHER" id="PTHR40076">
    <property type="entry name" value="MEMBRANE PROTEIN-RELATED"/>
    <property type="match status" value="1"/>
</dbReference>
<dbReference type="EMBL" id="LQZB01000206">
    <property type="protein sequence ID" value="KXU03135.1"/>
    <property type="molecule type" value="Genomic_DNA"/>
</dbReference>
<organism evidence="2 3">
    <name type="scientific">Streptococcus oralis</name>
    <dbReference type="NCBI Taxonomy" id="1303"/>
    <lineage>
        <taxon>Bacteria</taxon>
        <taxon>Bacillati</taxon>
        <taxon>Bacillota</taxon>
        <taxon>Bacilli</taxon>
        <taxon>Lactobacillales</taxon>
        <taxon>Streptococcaceae</taxon>
        <taxon>Streptococcus</taxon>
    </lineage>
</organism>
<dbReference type="Proteomes" id="UP000070353">
    <property type="component" value="Unassembled WGS sequence"/>
</dbReference>
<sequence>MKYPKIDLKTIRLQARQFQAENPRLLLVYLLPSMLVILSGFLNPLARLQESVLEQSFFSMLTQVLQAYLFPLVVSFMSAIFLAGAAFATLRLLKDPDTELSAKSSLALFTEERFSQTFLTLLLKRFYLFLWSIPNLVSVYFLFYSNLLARRFVALHPEFPKLDLSSVETEQFLMTFGLYFFASLILMIVGNALYIPQHYAYSQVEFLLCDTLDLGQAKPSQILKTSRFLMNGYKFQRFVLDLQLLPWYFLNWITFGIASFSILPYIQNNHIFFYRALLARKRRNG</sequence>
<evidence type="ECO:0000313" key="2">
    <source>
        <dbReference type="EMBL" id="KXU03135.1"/>
    </source>
</evidence>
<keyword evidence="1" id="KW-1133">Transmembrane helix</keyword>
<keyword evidence="1" id="KW-0472">Membrane</keyword>